<dbReference type="Gene3D" id="3.10.450.50">
    <property type="match status" value="1"/>
</dbReference>
<dbReference type="Pfam" id="PF14534">
    <property type="entry name" value="DUF4440"/>
    <property type="match status" value="1"/>
</dbReference>
<feature type="domain" description="DUF4440" evidence="1">
    <location>
        <begin position="36"/>
        <end position="138"/>
    </location>
</feature>
<dbReference type="SUPFAM" id="SSF54427">
    <property type="entry name" value="NTF2-like"/>
    <property type="match status" value="1"/>
</dbReference>
<gene>
    <name evidence="2" type="ORF">RUM4293_03445</name>
</gene>
<keyword evidence="3" id="KW-1185">Reference proteome</keyword>
<dbReference type="AlphaFoldDB" id="A0A0P1E8V6"/>
<sequence>MIYILDFATVDLAAERAHFPPMQHVENTTPPTLDEILNLEKQVWTALMEGNAAADRALLSPDFLGVYPTGFANRDDHVGQFADAPTMARYELSDTRLRVLTSDIVLLSYRADYQRPKVEGWEAMLISSLWERRHDVWVNSFSQDTPLEGK</sequence>
<dbReference type="EMBL" id="CYPS01000048">
    <property type="protein sequence ID" value="CUH44539.1"/>
    <property type="molecule type" value="Genomic_DNA"/>
</dbReference>
<organism evidence="2 3">
    <name type="scientific">Ruegeria atlantica</name>
    <dbReference type="NCBI Taxonomy" id="81569"/>
    <lineage>
        <taxon>Bacteria</taxon>
        <taxon>Pseudomonadati</taxon>
        <taxon>Pseudomonadota</taxon>
        <taxon>Alphaproteobacteria</taxon>
        <taxon>Rhodobacterales</taxon>
        <taxon>Roseobacteraceae</taxon>
        <taxon>Ruegeria</taxon>
    </lineage>
</organism>
<evidence type="ECO:0000313" key="2">
    <source>
        <dbReference type="EMBL" id="CUH44539.1"/>
    </source>
</evidence>
<dbReference type="InterPro" id="IPR032710">
    <property type="entry name" value="NTF2-like_dom_sf"/>
</dbReference>
<proteinExistence type="predicted"/>
<evidence type="ECO:0000259" key="1">
    <source>
        <dbReference type="Pfam" id="PF14534"/>
    </source>
</evidence>
<dbReference type="Proteomes" id="UP000050786">
    <property type="component" value="Unassembled WGS sequence"/>
</dbReference>
<dbReference type="RefSeq" id="WP_082649338.1">
    <property type="nucleotide sequence ID" value="NZ_CYPS01000048.1"/>
</dbReference>
<accession>A0A0P1E8V6</accession>
<evidence type="ECO:0000313" key="3">
    <source>
        <dbReference type="Proteomes" id="UP000050786"/>
    </source>
</evidence>
<dbReference type="InterPro" id="IPR027843">
    <property type="entry name" value="DUF4440"/>
</dbReference>
<reference evidence="3" key="1">
    <citation type="submission" date="2015-09" db="EMBL/GenBank/DDBJ databases">
        <authorList>
            <person name="Rodrigo-Torres L."/>
            <person name="Arahal D.R."/>
        </authorList>
    </citation>
    <scope>NUCLEOTIDE SEQUENCE [LARGE SCALE GENOMIC DNA]</scope>
    <source>
        <strain evidence="3">CECT 4293</strain>
    </source>
</reference>
<protein>
    <recommendedName>
        <fullName evidence="1">DUF4440 domain-containing protein</fullName>
    </recommendedName>
</protein>
<name>A0A0P1E8V6_9RHOB</name>